<dbReference type="AlphaFoldDB" id="A0A6G1LBK1"/>
<evidence type="ECO:0000313" key="3">
    <source>
        <dbReference type="EMBL" id="KAF2770216.1"/>
    </source>
</evidence>
<dbReference type="PANTHER" id="PTHR24359">
    <property type="entry name" value="SERINE/THREONINE-PROTEIN KINASE SBK1"/>
    <property type="match status" value="1"/>
</dbReference>
<dbReference type="GO" id="GO:0004674">
    <property type="term" value="F:protein serine/threonine kinase activity"/>
    <property type="evidence" value="ECO:0007669"/>
    <property type="project" value="TreeGrafter"/>
</dbReference>
<dbReference type="Gene3D" id="1.10.510.10">
    <property type="entry name" value="Transferase(Phosphotransferase) domain 1"/>
    <property type="match status" value="1"/>
</dbReference>
<dbReference type="Proteomes" id="UP000799436">
    <property type="component" value="Unassembled WGS sequence"/>
</dbReference>
<dbReference type="PANTHER" id="PTHR24359:SF1">
    <property type="entry name" value="INHIBITOR OF NUCLEAR FACTOR KAPPA-B KINASE EPSILON SUBUNIT HOMOLOG 1-RELATED"/>
    <property type="match status" value="1"/>
</dbReference>
<dbReference type="PROSITE" id="PS00108">
    <property type="entry name" value="PROTEIN_KINASE_ST"/>
    <property type="match status" value="1"/>
</dbReference>
<name>A0A6G1LBK1_9PEZI</name>
<reference evidence="3" key="1">
    <citation type="journal article" date="2020" name="Stud. Mycol.">
        <title>101 Dothideomycetes genomes: a test case for predicting lifestyles and emergence of pathogens.</title>
        <authorList>
            <person name="Haridas S."/>
            <person name="Albert R."/>
            <person name="Binder M."/>
            <person name="Bloem J."/>
            <person name="Labutti K."/>
            <person name="Salamov A."/>
            <person name="Andreopoulos B."/>
            <person name="Baker S."/>
            <person name="Barry K."/>
            <person name="Bills G."/>
            <person name="Bluhm B."/>
            <person name="Cannon C."/>
            <person name="Castanera R."/>
            <person name="Culley D."/>
            <person name="Daum C."/>
            <person name="Ezra D."/>
            <person name="Gonzalez J."/>
            <person name="Henrissat B."/>
            <person name="Kuo A."/>
            <person name="Liang C."/>
            <person name="Lipzen A."/>
            <person name="Lutzoni F."/>
            <person name="Magnuson J."/>
            <person name="Mondo S."/>
            <person name="Nolan M."/>
            <person name="Ohm R."/>
            <person name="Pangilinan J."/>
            <person name="Park H.-J."/>
            <person name="Ramirez L."/>
            <person name="Alfaro M."/>
            <person name="Sun H."/>
            <person name="Tritt A."/>
            <person name="Yoshinaga Y."/>
            <person name="Zwiers L.-H."/>
            <person name="Turgeon B."/>
            <person name="Goodwin S."/>
            <person name="Spatafora J."/>
            <person name="Crous P."/>
            <person name="Grigoriev I."/>
        </authorList>
    </citation>
    <scope>NUCLEOTIDE SEQUENCE</scope>
    <source>
        <strain evidence="3">CBS 116005</strain>
    </source>
</reference>
<feature type="compositionally biased region" description="Basic and acidic residues" evidence="1">
    <location>
        <begin position="181"/>
        <end position="191"/>
    </location>
</feature>
<accession>A0A6G1LBK1</accession>
<organism evidence="3 4">
    <name type="scientific">Teratosphaeria nubilosa</name>
    <dbReference type="NCBI Taxonomy" id="161662"/>
    <lineage>
        <taxon>Eukaryota</taxon>
        <taxon>Fungi</taxon>
        <taxon>Dikarya</taxon>
        <taxon>Ascomycota</taxon>
        <taxon>Pezizomycotina</taxon>
        <taxon>Dothideomycetes</taxon>
        <taxon>Dothideomycetidae</taxon>
        <taxon>Mycosphaerellales</taxon>
        <taxon>Teratosphaeriaceae</taxon>
        <taxon>Teratosphaeria</taxon>
    </lineage>
</organism>
<proteinExistence type="predicted"/>
<keyword evidence="4" id="KW-1185">Reference proteome</keyword>
<dbReference type="InterPro" id="IPR008271">
    <property type="entry name" value="Ser/Thr_kinase_AS"/>
</dbReference>
<sequence length="595" mass="66685">MADRAGWEVLFDWEREVCLEIRPATAFHDLVRQVTQAWLCISDTDKVRYVQIWRRVVSSLAKVRQHHRARQGAQAASAKNGPMLSHRESIQNSLTTLAAMQRLLIQNGNTEAVELLERSLAYSRQMLDENDNESRQIREALGRSTKQDSPPPSRDVADLNRVSTPNPTAALSPEQASKGAQDAHDSSKAGDKSQQGGADDTGLGRHSQSGKRLQDRPADLPSANAQPSLPDYESDGRNNAFQSVQGVRAAEHQPKRFSQLNDQELGALEDRLFAKNAPVALKTYYRNATADGNESPFMQPNRVHRRVLRLMHEHGLDHDWDNEDSIRTLLEKDPRQPEDPPPARFVRPKDLPAAAKNLGFGSPARISGSNWRFIESIGQGGFGHAGLWADEDEDGKFVQVGLFEYVSQSEWKDRTFWSSLDPRIPREADVMGLLSGMKHSWPFVRLLAFSMYQKRARYRLYMPHYVHGDLYNLIRIHNMAAASPTEPNPFISARALWAIFESLAAAASVMAKGGLPGDQLPHDRKTIVHRDFKPGNIFLDVPADPKWPGVPAVKVGDFGLAVPILTRTQQKREELLGKTLEYDNPKDIWCWGSPG</sequence>
<feature type="domain" description="Protein kinase" evidence="2">
    <location>
        <begin position="371"/>
        <end position="595"/>
    </location>
</feature>
<dbReference type="InterPro" id="IPR000719">
    <property type="entry name" value="Prot_kinase_dom"/>
</dbReference>
<feature type="region of interest" description="Disordered" evidence="1">
    <location>
        <begin position="67"/>
        <end position="86"/>
    </location>
</feature>
<dbReference type="EMBL" id="ML995827">
    <property type="protein sequence ID" value="KAF2770216.1"/>
    <property type="molecule type" value="Genomic_DNA"/>
</dbReference>
<dbReference type="OrthoDB" id="310217at2759"/>
<dbReference type="InterPro" id="IPR011009">
    <property type="entry name" value="Kinase-like_dom_sf"/>
</dbReference>
<dbReference type="PROSITE" id="PS50011">
    <property type="entry name" value="PROTEIN_KINASE_DOM"/>
    <property type="match status" value="1"/>
</dbReference>
<gene>
    <name evidence="3" type="ORF">EJ03DRAFT_76932</name>
</gene>
<protein>
    <recommendedName>
        <fullName evidence="2">Protein kinase domain-containing protein</fullName>
    </recommendedName>
</protein>
<evidence type="ECO:0000313" key="4">
    <source>
        <dbReference type="Proteomes" id="UP000799436"/>
    </source>
</evidence>
<evidence type="ECO:0000256" key="1">
    <source>
        <dbReference type="SAM" id="MobiDB-lite"/>
    </source>
</evidence>
<dbReference type="SUPFAM" id="SSF56112">
    <property type="entry name" value="Protein kinase-like (PK-like)"/>
    <property type="match status" value="1"/>
</dbReference>
<dbReference type="GO" id="GO:0005524">
    <property type="term" value="F:ATP binding"/>
    <property type="evidence" value="ECO:0007669"/>
    <property type="project" value="InterPro"/>
</dbReference>
<feature type="region of interest" description="Disordered" evidence="1">
    <location>
        <begin position="141"/>
        <end position="238"/>
    </location>
</feature>
<evidence type="ECO:0000259" key="2">
    <source>
        <dbReference type="PROSITE" id="PS50011"/>
    </source>
</evidence>